<feature type="region of interest" description="Disordered" evidence="1">
    <location>
        <begin position="202"/>
        <end position="226"/>
    </location>
</feature>
<feature type="compositionally biased region" description="Pro residues" evidence="1">
    <location>
        <begin position="207"/>
        <end position="216"/>
    </location>
</feature>
<organism evidence="2 3">
    <name type="scientific">Eumeta variegata</name>
    <name type="common">Bagworm moth</name>
    <name type="synonym">Eumeta japonica</name>
    <dbReference type="NCBI Taxonomy" id="151549"/>
    <lineage>
        <taxon>Eukaryota</taxon>
        <taxon>Metazoa</taxon>
        <taxon>Ecdysozoa</taxon>
        <taxon>Arthropoda</taxon>
        <taxon>Hexapoda</taxon>
        <taxon>Insecta</taxon>
        <taxon>Pterygota</taxon>
        <taxon>Neoptera</taxon>
        <taxon>Endopterygota</taxon>
        <taxon>Lepidoptera</taxon>
        <taxon>Glossata</taxon>
        <taxon>Ditrysia</taxon>
        <taxon>Tineoidea</taxon>
        <taxon>Psychidae</taxon>
        <taxon>Oiketicinae</taxon>
        <taxon>Eumeta</taxon>
    </lineage>
</organism>
<feature type="region of interest" description="Disordered" evidence="1">
    <location>
        <begin position="1"/>
        <end position="37"/>
    </location>
</feature>
<feature type="region of interest" description="Disordered" evidence="1">
    <location>
        <begin position="87"/>
        <end position="144"/>
    </location>
</feature>
<accession>A0A4C1X8J5</accession>
<gene>
    <name evidence="2" type="ORF">EVAR_31382_1</name>
</gene>
<keyword evidence="3" id="KW-1185">Reference proteome</keyword>
<dbReference type="AlphaFoldDB" id="A0A4C1X8J5"/>
<reference evidence="2 3" key="1">
    <citation type="journal article" date="2019" name="Commun. Biol.">
        <title>The bagworm genome reveals a unique fibroin gene that provides high tensile strength.</title>
        <authorList>
            <person name="Kono N."/>
            <person name="Nakamura H."/>
            <person name="Ohtoshi R."/>
            <person name="Tomita M."/>
            <person name="Numata K."/>
            <person name="Arakawa K."/>
        </authorList>
    </citation>
    <scope>NUCLEOTIDE SEQUENCE [LARGE SCALE GENOMIC DNA]</scope>
</reference>
<comment type="caution">
    <text evidence="2">The sequence shown here is derived from an EMBL/GenBank/DDBJ whole genome shotgun (WGS) entry which is preliminary data.</text>
</comment>
<evidence type="ECO:0000313" key="2">
    <source>
        <dbReference type="EMBL" id="GBP60121.1"/>
    </source>
</evidence>
<feature type="compositionally biased region" description="Pro residues" evidence="1">
    <location>
        <begin position="17"/>
        <end position="31"/>
    </location>
</feature>
<dbReference type="Proteomes" id="UP000299102">
    <property type="component" value="Unassembled WGS sequence"/>
</dbReference>
<evidence type="ECO:0000313" key="3">
    <source>
        <dbReference type="Proteomes" id="UP000299102"/>
    </source>
</evidence>
<feature type="compositionally biased region" description="Basic and acidic residues" evidence="1">
    <location>
        <begin position="87"/>
        <end position="99"/>
    </location>
</feature>
<evidence type="ECO:0000256" key="1">
    <source>
        <dbReference type="SAM" id="MobiDB-lite"/>
    </source>
</evidence>
<protein>
    <submittedName>
        <fullName evidence="2">Uncharacterized protein</fullName>
    </submittedName>
</protein>
<dbReference type="EMBL" id="BGZK01000779">
    <property type="protein sequence ID" value="GBP60121.1"/>
    <property type="molecule type" value="Genomic_DNA"/>
</dbReference>
<sequence>MELSELINENDDDEPPTLTPSPSSPTEPGPGPKLKRNKVWGGIGIRIESPIGFEVQKMKGLFAPKSELRSVVELELKEGLKLRAERGVSRPRAGVEGRTHSRGSVRTGSNSITKTKTKNQPGVRGVSASTLTSKRSSQKTREQCPCPYAEAGPSMASSYVCGGFLLFMSVLERFVNGRCELADPPAGGRGTRRPRAPTTSWWWAAAPPAPSPPPGSPKTSTGRGRVQRSVSEIVSVRWSSAALDPHHTGAGSCTHNAIACIHNFLQ</sequence>
<feature type="compositionally biased region" description="Polar residues" evidence="1">
    <location>
        <begin position="102"/>
        <end position="120"/>
    </location>
</feature>
<proteinExistence type="predicted"/>
<name>A0A4C1X8J5_EUMVA</name>